<sequence length="265" mass="27617">MAGRLEGKTAIITGAAGGIGQASAILFANEGAKVACVDLKQDLLEATVEQISAEGGHALAIGADVSNREHVRAIIDQTIEAFGVPNIVFNNAGINPDNRRPLTEIPEDDFDRAFAVNVKAPWMMIKYVAPHMAKAGGGSIINTASISPFIVASTASYSASKAGVVALTKVAAVELGHLNIRVNALCPGATMTPLAEEQRKELKGRGLPTADDIIDRLSVLGRTAVPIEQARMALWLASDESSFATGSPFIVDGGWTCIGGSQVRA</sequence>
<dbReference type="NCBIfam" id="NF005559">
    <property type="entry name" value="PRK07231.1"/>
    <property type="match status" value="1"/>
</dbReference>
<evidence type="ECO:0000313" key="3">
    <source>
        <dbReference type="EMBL" id="MCJ2180255.1"/>
    </source>
</evidence>
<protein>
    <submittedName>
        <fullName evidence="3">SDR family oxidoreductase</fullName>
    </submittedName>
</protein>
<reference evidence="3" key="1">
    <citation type="submission" date="2022-03" db="EMBL/GenBank/DDBJ databases">
        <title>Identification of a novel bacterium isolated from mangrove sediments.</title>
        <authorList>
            <person name="Pan X."/>
        </authorList>
    </citation>
    <scope>NUCLEOTIDE SEQUENCE</scope>
    <source>
        <strain evidence="3">B2580</strain>
    </source>
</reference>
<organism evidence="3 4">
    <name type="scientific">Novosphingobium album</name>
    <name type="common">ex Hu et al. 2023</name>
    <dbReference type="NCBI Taxonomy" id="2930093"/>
    <lineage>
        <taxon>Bacteria</taxon>
        <taxon>Pseudomonadati</taxon>
        <taxon>Pseudomonadota</taxon>
        <taxon>Alphaproteobacteria</taxon>
        <taxon>Sphingomonadales</taxon>
        <taxon>Sphingomonadaceae</taxon>
        <taxon>Novosphingobium</taxon>
    </lineage>
</organism>
<name>A0ABT0B5V2_9SPHN</name>
<dbReference type="Pfam" id="PF13561">
    <property type="entry name" value="adh_short_C2"/>
    <property type="match status" value="1"/>
</dbReference>
<dbReference type="PROSITE" id="PS00061">
    <property type="entry name" value="ADH_SHORT"/>
    <property type="match status" value="1"/>
</dbReference>
<dbReference type="SUPFAM" id="SSF51735">
    <property type="entry name" value="NAD(P)-binding Rossmann-fold domains"/>
    <property type="match status" value="1"/>
</dbReference>
<gene>
    <name evidence="3" type="ORF">MTR64_16910</name>
</gene>
<dbReference type="PRINTS" id="PR00080">
    <property type="entry name" value="SDRFAMILY"/>
</dbReference>
<dbReference type="InterPro" id="IPR020904">
    <property type="entry name" value="Sc_DH/Rdtase_CS"/>
</dbReference>
<keyword evidence="4" id="KW-1185">Reference proteome</keyword>
<dbReference type="RefSeq" id="WP_243995688.1">
    <property type="nucleotide sequence ID" value="NZ_JALHLE010000030.1"/>
</dbReference>
<dbReference type="PANTHER" id="PTHR24321:SF8">
    <property type="entry name" value="ESTRADIOL 17-BETA-DEHYDROGENASE 8-RELATED"/>
    <property type="match status" value="1"/>
</dbReference>
<dbReference type="Gene3D" id="3.40.50.720">
    <property type="entry name" value="NAD(P)-binding Rossmann-like Domain"/>
    <property type="match status" value="1"/>
</dbReference>
<dbReference type="PRINTS" id="PR00081">
    <property type="entry name" value="GDHRDH"/>
</dbReference>
<evidence type="ECO:0000313" key="4">
    <source>
        <dbReference type="Proteomes" id="UP001162880"/>
    </source>
</evidence>
<evidence type="ECO:0000256" key="2">
    <source>
        <dbReference type="ARBA" id="ARBA00023002"/>
    </source>
</evidence>
<proteinExistence type="inferred from homology"/>
<comment type="caution">
    <text evidence="3">The sequence shown here is derived from an EMBL/GenBank/DDBJ whole genome shotgun (WGS) entry which is preliminary data.</text>
</comment>
<accession>A0ABT0B5V2</accession>
<dbReference type="EMBL" id="JALHLE010000030">
    <property type="protein sequence ID" value="MCJ2180255.1"/>
    <property type="molecule type" value="Genomic_DNA"/>
</dbReference>
<dbReference type="InterPro" id="IPR002347">
    <property type="entry name" value="SDR_fam"/>
</dbReference>
<dbReference type="PANTHER" id="PTHR24321">
    <property type="entry name" value="DEHYDROGENASES, SHORT CHAIN"/>
    <property type="match status" value="1"/>
</dbReference>
<dbReference type="Proteomes" id="UP001162880">
    <property type="component" value="Unassembled WGS sequence"/>
</dbReference>
<keyword evidence="2" id="KW-0560">Oxidoreductase</keyword>
<dbReference type="CDD" id="cd05233">
    <property type="entry name" value="SDR_c"/>
    <property type="match status" value="1"/>
</dbReference>
<comment type="similarity">
    <text evidence="1">Belongs to the short-chain dehydrogenases/reductases (SDR) family.</text>
</comment>
<dbReference type="InterPro" id="IPR036291">
    <property type="entry name" value="NAD(P)-bd_dom_sf"/>
</dbReference>
<evidence type="ECO:0000256" key="1">
    <source>
        <dbReference type="ARBA" id="ARBA00006484"/>
    </source>
</evidence>